<comment type="caution">
    <text evidence="1">The sequence shown here is derived from an EMBL/GenBank/DDBJ whole genome shotgun (WGS) entry which is preliminary data.</text>
</comment>
<keyword evidence="2" id="KW-1185">Reference proteome</keyword>
<reference evidence="2" key="1">
    <citation type="journal article" date="2022" name="Mol. Ecol. Resour.">
        <title>The genomes of chicory, endive, great burdock and yacon provide insights into Asteraceae palaeo-polyploidization history and plant inulin production.</title>
        <authorList>
            <person name="Fan W."/>
            <person name="Wang S."/>
            <person name="Wang H."/>
            <person name="Wang A."/>
            <person name="Jiang F."/>
            <person name="Liu H."/>
            <person name="Zhao H."/>
            <person name="Xu D."/>
            <person name="Zhang Y."/>
        </authorList>
    </citation>
    <scope>NUCLEOTIDE SEQUENCE [LARGE SCALE GENOMIC DNA]</scope>
    <source>
        <strain evidence="2">cv. Yunnan</strain>
    </source>
</reference>
<name>A0ACB8XWT3_9ASTR</name>
<dbReference type="EMBL" id="CM042046">
    <property type="protein sequence ID" value="KAI3675693.1"/>
    <property type="molecule type" value="Genomic_DNA"/>
</dbReference>
<organism evidence="1 2">
    <name type="scientific">Smallanthus sonchifolius</name>
    <dbReference type="NCBI Taxonomy" id="185202"/>
    <lineage>
        <taxon>Eukaryota</taxon>
        <taxon>Viridiplantae</taxon>
        <taxon>Streptophyta</taxon>
        <taxon>Embryophyta</taxon>
        <taxon>Tracheophyta</taxon>
        <taxon>Spermatophyta</taxon>
        <taxon>Magnoliopsida</taxon>
        <taxon>eudicotyledons</taxon>
        <taxon>Gunneridae</taxon>
        <taxon>Pentapetalae</taxon>
        <taxon>asterids</taxon>
        <taxon>campanulids</taxon>
        <taxon>Asterales</taxon>
        <taxon>Asteraceae</taxon>
        <taxon>Asteroideae</taxon>
        <taxon>Heliantheae alliance</taxon>
        <taxon>Millerieae</taxon>
        <taxon>Smallanthus</taxon>
    </lineage>
</organism>
<gene>
    <name evidence="1" type="ORF">L1987_85285</name>
</gene>
<evidence type="ECO:0000313" key="2">
    <source>
        <dbReference type="Proteomes" id="UP001056120"/>
    </source>
</evidence>
<evidence type="ECO:0000313" key="1">
    <source>
        <dbReference type="EMBL" id="KAI3675693.1"/>
    </source>
</evidence>
<sequence>MEEITKRSRLILPCADDDGNFMCFICRRSLPSGKTLYKHMRSKPCYSEWESVLPEPEKLINCTTVIARYTLSTPIPSDSDPSSDLTINEQECSTRDADLTKFLPEWNATGQARNKRGRSNLVVSSAKKVKVADAKNDVVSSPGSGGNVVFEFDLNVHPVVIIED</sequence>
<proteinExistence type="predicted"/>
<reference evidence="1 2" key="2">
    <citation type="journal article" date="2022" name="Mol. Ecol. Resour.">
        <title>The genomes of chicory, endive, great burdock and yacon provide insights into Asteraceae paleo-polyploidization history and plant inulin production.</title>
        <authorList>
            <person name="Fan W."/>
            <person name="Wang S."/>
            <person name="Wang H."/>
            <person name="Wang A."/>
            <person name="Jiang F."/>
            <person name="Liu H."/>
            <person name="Zhao H."/>
            <person name="Xu D."/>
            <person name="Zhang Y."/>
        </authorList>
    </citation>
    <scope>NUCLEOTIDE SEQUENCE [LARGE SCALE GENOMIC DNA]</scope>
    <source>
        <strain evidence="2">cv. Yunnan</strain>
        <tissue evidence="1">Leaves</tissue>
    </source>
</reference>
<protein>
    <submittedName>
        <fullName evidence="1">Uncharacterized protein</fullName>
    </submittedName>
</protein>
<dbReference type="Proteomes" id="UP001056120">
    <property type="component" value="Linkage Group LG29"/>
</dbReference>
<accession>A0ACB8XWT3</accession>